<feature type="transmembrane region" description="Helical" evidence="6">
    <location>
        <begin position="377"/>
        <end position="397"/>
    </location>
</feature>
<protein>
    <submittedName>
        <fullName evidence="8">MFS transporter</fullName>
    </submittedName>
</protein>
<dbReference type="PROSITE" id="PS50850">
    <property type="entry name" value="MFS"/>
    <property type="match status" value="1"/>
</dbReference>
<dbReference type="Proteomes" id="UP001069802">
    <property type="component" value="Unassembled WGS sequence"/>
</dbReference>
<gene>
    <name evidence="8" type="ORF">O4H49_07315</name>
</gene>
<comment type="subcellular location">
    <subcellularLocation>
        <location evidence="1">Cell membrane</location>
        <topology evidence="1">Multi-pass membrane protein</topology>
    </subcellularLocation>
</comment>
<evidence type="ECO:0000256" key="5">
    <source>
        <dbReference type="ARBA" id="ARBA00023136"/>
    </source>
</evidence>
<feature type="transmembrane region" description="Helical" evidence="6">
    <location>
        <begin position="302"/>
        <end position="322"/>
    </location>
</feature>
<evidence type="ECO:0000256" key="6">
    <source>
        <dbReference type="SAM" id="Phobius"/>
    </source>
</evidence>
<evidence type="ECO:0000313" key="8">
    <source>
        <dbReference type="EMBL" id="MCZ4280581.1"/>
    </source>
</evidence>
<dbReference type="InterPro" id="IPR011701">
    <property type="entry name" value="MFS"/>
</dbReference>
<organism evidence="8 9">
    <name type="scientific">Kiloniella laminariae</name>
    <dbReference type="NCBI Taxonomy" id="454162"/>
    <lineage>
        <taxon>Bacteria</taxon>
        <taxon>Pseudomonadati</taxon>
        <taxon>Pseudomonadota</taxon>
        <taxon>Alphaproteobacteria</taxon>
        <taxon>Rhodospirillales</taxon>
        <taxon>Kiloniellaceae</taxon>
        <taxon>Kiloniella</taxon>
    </lineage>
</organism>
<dbReference type="Gene3D" id="1.20.1250.20">
    <property type="entry name" value="MFS general substrate transporter like domains"/>
    <property type="match status" value="1"/>
</dbReference>
<dbReference type="InterPro" id="IPR020846">
    <property type="entry name" value="MFS_dom"/>
</dbReference>
<name>A0ABT4LHK6_9PROT</name>
<feature type="transmembrane region" description="Helical" evidence="6">
    <location>
        <begin position="128"/>
        <end position="148"/>
    </location>
</feature>
<dbReference type="PANTHER" id="PTHR43124">
    <property type="entry name" value="PURINE EFFLUX PUMP PBUE"/>
    <property type="match status" value="1"/>
</dbReference>
<dbReference type="InterPro" id="IPR050189">
    <property type="entry name" value="MFS_Efflux_Transporters"/>
</dbReference>
<feature type="transmembrane region" description="Helical" evidence="6">
    <location>
        <begin position="334"/>
        <end position="357"/>
    </location>
</feature>
<accession>A0ABT4LHK6</accession>
<feature type="transmembrane region" description="Helical" evidence="6">
    <location>
        <begin position="243"/>
        <end position="265"/>
    </location>
</feature>
<dbReference type="RefSeq" id="WP_269422768.1">
    <property type="nucleotide sequence ID" value="NZ_JAPWGY010000002.1"/>
</dbReference>
<keyword evidence="3 6" id="KW-0812">Transmembrane</keyword>
<keyword evidence="9" id="KW-1185">Reference proteome</keyword>
<feature type="transmembrane region" description="Helical" evidence="6">
    <location>
        <begin position="102"/>
        <end position="121"/>
    </location>
</feature>
<evidence type="ECO:0000256" key="1">
    <source>
        <dbReference type="ARBA" id="ARBA00004651"/>
    </source>
</evidence>
<keyword evidence="2" id="KW-1003">Cell membrane</keyword>
<reference evidence="8" key="1">
    <citation type="submission" date="2022-12" db="EMBL/GenBank/DDBJ databases">
        <title>Bacterial isolates from different developmental stages of Nematostella vectensis.</title>
        <authorList>
            <person name="Fraune S."/>
        </authorList>
    </citation>
    <scope>NUCLEOTIDE SEQUENCE</scope>
    <source>
        <strain evidence="8">G21630-S1</strain>
    </source>
</reference>
<evidence type="ECO:0000256" key="3">
    <source>
        <dbReference type="ARBA" id="ARBA00022692"/>
    </source>
</evidence>
<dbReference type="SUPFAM" id="SSF103473">
    <property type="entry name" value="MFS general substrate transporter"/>
    <property type="match status" value="1"/>
</dbReference>
<comment type="caution">
    <text evidence="8">The sequence shown here is derived from an EMBL/GenBank/DDBJ whole genome shotgun (WGS) entry which is preliminary data.</text>
</comment>
<feature type="transmembrane region" description="Helical" evidence="6">
    <location>
        <begin position="206"/>
        <end position="228"/>
    </location>
</feature>
<keyword evidence="4 6" id="KW-1133">Transmembrane helix</keyword>
<evidence type="ECO:0000256" key="2">
    <source>
        <dbReference type="ARBA" id="ARBA00022475"/>
    </source>
</evidence>
<evidence type="ECO:0000259" key="7">
    <source>
        <dbReference type="PROSITE" id="PS50850"/>
    </source>
</evidence>
<feature type="transmembrane region" description="Helical" evidence="6">
    <location>
        <begin position="43"/>
        <end position="63"/>
    </location>
</feature>
<feature type="transmembrane region" description="Helical" evidence="6">
    <location>
        <begin position="75"/>
        <end position="96"/>
    </location>
</feature>
<evidence type="ECO:0000313" key="9">
    <source>
        <dbReference type="Proteomes" id="UP001069802"/>
    </source>
</evidence>
<sequence>MILRVFLPFALGYFLSFLLRVVNAVIAPDLVSELDLDASDLGLMTSTFFIAFAATQLPLGLLLDRYGPRKVESLLMLFTAAGCLLFFWAEAFPLLLLGRAMIGFGVSACMMAAFKAYVSWVPKERLPLINGCHLAAGGLGAIAGTAPVEFLAGEIGWRGIFLVFAGLSVVISFLIYFVIPRRGEIPPLLSVGQQFREYGQIFRSHYFWRIAPFTIMSQAAFFALQALWSGPWLRDVAGLERNLVASTLGFIAIAVFSGFLVGGFITDWLRRHHISPITVGCIGMKLCLLPQALLLVADDFSYVQLLAVWMSFALFGTGGYLVYPGLSQHFPADLAGRVNTGLNSMVFTMAFAAQWLVGEIIELWPLQENGGYAVEGYRAGIILLLCAQILAVVWYYLQPLILNKKRSSIETG</sequence>
<proteinExistence type="predicted"/>
<keyword evidence="5 6" id="KW-0472">Membrane</keyword>
<feature type="transmembrane region" description="Helical" evidence="6">
    <location>
        <begin position="277"/>
        <end position="296"/>
    </location>
</feature>
<dbReference type="PANTHER" id="PTHR43124:SF3">
    <property type="entry name" value="CHLORAMPHENICOL EFFLUX PUMP RV0191"/>
    <property type="match status" value="1"/>
</dbReference>
<feature type="domain" description="Major facilitator superfamily (MFS) profile" evidence="7">
    <location>
        <begin position="5"/>
        <end position="406"/>
    </location>
</feature>
<evidence type="ECO:0000256" key="4">
    <source>
        <dbReference type="ARBA" id="ARBA00022989"/>
    </source>
</evidence>
<dbReference type="EMBL" id="JAPWGY010000002">
    <property type="protein sequence ID" value="MCZ4280581.1"/>
    <property type="molecule type" value="Genomic_DNA"/>
</dbReference>
<dbReference type="Pfam" id="PF07690">
    <property type="entry name" value="MFS_1"/>
    <property type="match status" value="1"/>
</dbReference>
<dbReference type="InterPro" id="IPR036259">
    <property type="entry name" value="MFS_trans_sf"/>
</dbReference>
<feature type="transmembrane region" description="Helical" evidence="6">
    <location>
        <begin position="160"/>
        <end position="179"/>
    </location>
</feature>